<protein>
    <submittedName>
        <fullName evidence="1">Uncharacterized protein</fullName>
    </submittedName>
</protein>
<keyword evidence="2" id="KW-1185">Reference proteome</keyword>
<name>A0ABR1ZCG4_9ROSI</name>
<proteinExistence type="predicted"/>
<evidence type="ECO:0000313" key="1">
    <source>
        <dbReference type="EMBL" id="KAK8477774.1"/>
    </source>
</evidence>
<dbReference type="Proteomes" id="UP001396334">
    <property type="component" value="Unassembled WGS sequence"/>
</dbReference>
<gene>
    <name evidence="1" type="ORF">V6N11_034963</name>
</gene>
<reference evidence="1 2" key="1">
    <citation type="journal article" date="2024" name="G3 (Bethesda)">
        <title>Genome assembly of Hibiscus sabdariffa L. provides insights into metabolisms of medicinal natural products.</title>
        <authorList>
            <person name="Kim T."/>
        </authorList>
    </citation>
    <scope>NUCLEOTIDE SEQUENCE [LARGE SCALE GENOMIC DNA]</scope>
    <source>
        <strain evidence="1">TK-2024</strain>
        <tissue evidence="1">Old leaves</tissue>
    </source>
</reference>
<sequence length="105" mass="12074">MRHENRPTMEREQDVCSLRMLELHTFLPIIRIHSMDIEASTKVADAKNVKPKLLPPLKASSTTTPWQIQECGMPKPEQAMYSQGLRCLRTPLDLTLRIQSDIAIY</sequence>
<evidence type="ECO:0000313" key="2">
    <source>
        <dbReference type="Proteomes" id="UP001396334"/>
    </source>
</evidence>
<dbReference type="EMBL" id="JBBPBN010001682">
    <property type="protein sequence ID" value="KAK8477774.1"/>
    <property type="molecule type" value="Genomic_DNA"/>
</dbReference>
<accession>A0ABR1ZCG4</accession>
<comment type="caution">
    <text evidence="1">The sequence shown here is derived from an EMBL/GenBank/DDBJ whole genome shotgun (WGS) entry which is preliminary data.</text>
</comment>
<organism evidence="1 2">
    <name type="scientific">Hibiscus sabdariffa</name>
    <name type="common">roselle</name>
    <dbReference type="NCBI Taxonomy" id="183260"/>
    <lineage>
        <taxon>Eukaryota</taxon>
        <taxon>Viridiplantae</taxon>
        <taxon>Streptophyta</taxon>
        <taxon>Embryophyta</taxon>
        <taxon>Tracheophyta</taxon>
        <taxon>Spermatophyta</taxon>
        <taxon>Magnoliopsida</taxon>
        <taxon>eudicotyledons</taxon>
        <taxon>Gunneridae</taxon>
        <taxon>Pentapetalae</taxon>
        <taxon>rosids</taxon>
        <taxon>malvids</taxon>
        <taxon>Malvales</taxon>
        <taxon>Malvaceae</taxon>
        <taxon>Malvoideae</taxon>
        <taxon>Hibiscus</taxon>
    </lineage>
</organism>